<feature type="compositionally biased region" description="Polar residues" evidence="1">
    <location>
        <begin position="13"/>
        <end position="22"/>
    </location>
</feature>
<dbReference type="EMBL" id="KV014115">
    <property type="protein sequence ID" value="KZV22687.1"/>
    <property type="molecule type" value="Genomic_DNA"/>
</dbReference>
<dbReference type="AlphaFoldDB" id="A0A2Z7ATK8"/>
<accession>A0A2Z7ATK8</accession>
<dbReference type="Proteomes" id="UP000250235">
    <property type="component" value="Unassembled WGS sequence"/>
</dbReference>
<feature type="region of interest" description="Disordered" evidence="1">
    <location>
        <begin position="1"/>
        <end position="22"/>
    </location>
</feature>
<reference evidence="2 3" key="1">
    <citation type="journal article" date="2015" name="Proc. Natl. Acad. Sci. U.S.A.">
        <title>The resurrection genome of Boea hygrometrica: A blueprint for survival of dehydration.</title>
        <authorList>
            <person name="Xiao L."/>
            <person name="Yang G."/>
            <person name="Zhang L."/>
            <person name="Yang X."/>
            <person name="Zhao S."/>
            <person name="Ji Z."/>
            <person name="Zhou Q."/>
            <person name="Hu M."/>
            <person name="Wang Y."/>
            <person name="Chen M."/>
            <person name="Xu Y."/>
            <person name="Jin H."/>
            <person name="Xiao X."/>
            <person name="Hu G."/>
            <person name="Bao F."/>
            <person name="Hu Y."/>
            <person name="Wan P."/>
            <person name="Li L."/>
            <person name="Deng X."/>
            <person name="Kuang T."/>
            <person name="Xiang C."/>
            <person name="Zhu J.K."/>
            <person name="Oliver M.J."/>
            <person name="He Y."/>
        </authorList>
    </citation>
    <scope>NUCLEOTIDE SEQUENCE [LARGE SCALE GENOMIC DNA]</scope>
    <source>
        <strain evidence="3">cv. XS01</strain>
    </source>
</reference>
<protein>
    <submittedName>
        <fullName evidence="2">Uncharacterized protein</fullName>
    </submittedName>
</protein>
<proteinExistence type="predicted"/>
<name>A0A2Z7ATK8_9LAMI</name>
<evidence type="ECO:0000256" key="1">
    <source>
        <dbReference type="SAM" id="MobiDB-lite"/>
    </source>
</evidence>
<evidence type="ECO:0000313" key="2">
    <source>
        <dbReference type="EMBL" id="KZV22687.1"/>
    </source>
</evidence>
<keyword evidence="3" id="KW-1185">Reference proteome</keyword>
<evidence type="ECO:0000313" key="3">
    <source>
        <dbReference type="Proteomes" id="UP000250235"/>
    </source>
</evidence>
<gene>
    <name evidence="2" type="ORF">F511_32820</name>
</gene>
<sequence length="134" mass="14588">MSPSLATADDQHNQQLTQSVTPNAVVPTYPNDVVSLPAKTTLTKPTAGSYTLTSASVTPQLNKSLAIATAVLRYNTSIQLCWVDQHAIAGHILVLTVPLTLVDIYTSSCYQQLKYRKTPKSETRFNQNTPSPEV</sequence>
<organism evidence="2 3">
    <name type="scientific">Dorcoceras hygrometricum</name>
    <dbReference type="NCBI Taxonomy" id="472368"/>
    <lineage>
        <taxon>Eukaryota</taxon>
        <taxon>Viridiplantae</taxon>
        <taxon>Streptophyta</taxon>
        <taxon>Embryophyta</taxon>
        <taxon>Tracheophyta</taxon>
        <taxon>Spermatophyta</taxon>
        <taxon>Magnoliopsida</taxon>
        <taxon>eudicotyledons</taxon>
        <taxon>Gunneridae</taxon>
        <taxon>Pentapetalae</taxon>
        <taxon>asterids</taxon>
        <taxon>lamiids</taxon>
        <taxon>Lamiales</taxon>
        <taxon>Gesneriaceae</taxon>
        <taxon>Didymocarpoideae</taxon>
        <taxon>Trichosporeae</taxon>
        <taxon>Loxocarpinae</taxon>
        <taxon>Dorcoceras</taxon>
    </lineage>
</organism>